<comment type="caution">
    <text evidence="13">The sequence shown here is derived from an EMBL/GenBank/DDBJ whole genome shotgun (WGS) entry which is preliminary data.</text>
</comment>
<dbReference type="GO" id="GO:0005743">
    <property type="term" value="C:mitochondrial inner membrane"/>
    <property type="evidence" value="ECO:0007669"/>
    <property type="project" value="UniProtKB-SubCell"/>
</dbReference>
<keyword evidence="4" id="KW-0812">Transmembrane</keyword>
<keyword evidence="9" id="KW-0472">Membrane</keyword>
<dbReference type="Proteomes" id="UP000437017">
    <property type="component" value="Unassembled WGS sequence"/>
</dbReference>
<accession>A0A643CAE2</accession>
<evidence type="ECO:0000256" key="12">
    <source>
        <dbReference type="SAM" id="MobiDB-lite"/>
    </source>
</evidence>
<dbReference type="FunFam" id="4.10.95.10:FF:000001">
    <property type="entry name" value="Cytochrome c oxidase subunit 6A, mitochondrial"/>
    <property type="match status" value="1"/>
</dbReference>
<feature type="region of interest" description="Disordered" evidence="12">
    <location>
        <begin position="1"/>
        <end position="34"/>
    </location>
</feature>
<evidence type="ECO:0000256" key="1">
    <source>
        <dbReference type="ARBA" id="ARBA00004434"/>
    </source>
</evidence>
<evidence type="ECO:0000313" key="14">
    <source>
        <dbReference type="Proteomes" id="UP000437017"/>
    </source>
</evidence>
<dbReference type="InterPro" id="IPR001349">
    <property type="entry name" value="Cyt_c_oxidase_su6a"/>
</dbReference>
<comment type="similarity">
    <text evidence="3 11">Belongs to the cytochrome c oxidase subunit 6A family.</text>
</comment>
<keyword evidence="7" id="KW-1133">Transmembrane helix</keyword>
<gene>
    <name evidence="13" type="ORF">E2I00_017999</name>
</gene>
<reference evidence="13 14" key="1">
    <citation type="journal article" date="2019" name="PLoS ONE">
        <title>Genomic analyses reveal an absence of contemporary introgressive admixture between fin whales and blue whales, despite known hybrids.</title>
        <authorList>
            <person name="Westbury M.V."/>
            <person name="Petersen B."/>
            <person name="Lorenzen E.D."/>
        </authorList>
    </citation>
    <scope>NUCLEOTIDE SEQUENCE [LARGE SCALE GENOMIC DNA]</scope>
    <source>
        <strain evidence="13">FinWhale-01</strain>
    </source>
</reference>
<dbReference type="EMBL" id="SGJD01002049">
    <property type="protein sequence ID" value="KAB0397110.1"/>
    <property type="molecule type" value="Genomic_DNA"/>
</dbReference>
<evidence type="ECO:0000256" key="3">
    <source>
        <dbReference type="ARBA" id="ARBA00005553"/>
    </source>
</evidence>
<dbReference type="Gene3D" id="4.10.95.10">
    <property type="entry name" value="Cytochrome c oxidase, subunit VIa"/>
    <property type="match status" value="1"/>
</dbReference>
<evidence type="ECO:0008006" key="15">
    <source>
        <dbReference type="Google" id="ProtNLM"/>
    </source>
</evidence>
<dbReference type="GO" id="GO:0006123">
    <property type="term" value="P:mitochondrial electron transport, cytochrome c to oxygen"/>
    <property type="evidence" value="ECO:0007669"/>
    <property type="project" value="TreeGrafter"/>
</dbReference>
<evidence type="ECO:0000256" key="10">
    <source>
        <dbReference type="ARBA" id="ARBA00062122"/>
    </source>
</evidence>
<keyword evidence="14" id="KW-1185">Reference proteome</keyword>
<sequence length="109" mass="11949">MVPAAGSRVSGPLGRSRLQLSRPMSSGAHSEQGSARVWKALTCLVALPRVGVSMLNVFLKSHPGEEGRRESVDYPHLRIRSKPFPWEDGNHTLVQNPHVNLLPTGCEDE</sequence>
<evidence type="ECO:0000256" key="4">
    <source>
        <dbReference type="ARBA" id="ARBA00022692"/>
    </source>
</evidence>
<comment type="pathway">
    <text evidence="2">Energy metabolism; oxidative phosphorylation.</text>
</comment>
<protein>
    <recommendedName>
        <fullName evidence="15">Cytochrome c oxidase polypeptide VIa</fullName>
    </recommendedName>
</protein>
<evidence type="ECO:0000256" key="2">
    <source>
        <dbReference type="ARBA" id="ARBA00004673"/>
    </source>
</evidence>
<keyword evidence="6" id="KW-0809">Transit peptide</keyword>
<organism evidence="13 14">
    <name type="scientific">Balaenoptera physalus</name>
    <name type="common">Fin whale</name>
    <name type="synonym">Balaena physalus</name>
    <dbReference type="NCBI Taxonomy" id="9770"/>
    <lineage>
        <taxon>Eukaryota</taxon>
        <taxon>Metazoa</taxon>
        <taxon>Chordata</taxon>
        <taxon>Craniata</taxon>
        <taxon>Vertebrata</taxon>
        <taxon>Euteleostomi</taxon>
        <taxon>Mammalia</taxon>
        <taxon>Eutheria</taxon>
        <taxon>Laurasiatheria</taxon>
        <taxon>Artiodactyla</taxon>
        <taxon>Whippomorpha</taxon>
        <taxon>Cetacea</taxon>
        <taxon>Mysticeti</taxon>
        <taxon>Balaenopteridae</taxon>
        <taxon>Balaenoptera</taxon>
    </lineage>
</organism>
<dbReference type="PANTHER" id="PTHR11504:SF4">
    <property type="entry name" value="CYTOCHROME C OXIDASE SUBUNIT 6A1, MITOCHONDRIAL"/>
    <property type="match status" value="1"/>
</dbReference>
<evidence type="ECO:0000256" key="6">
    <source>
        <dbReference type="ARBA" id="ARBA00022946"/>
    </source>
</evidence>
<dbReference type="OrthoDB" id="5947505at2759"/>
<dbReference type="InterPro" id="IPR036418">
    <property type="entry name" value="Cyt_c_oxidase_su6a_sf"/>
</dbReference>
<dbReference type="PANTHER" id="PTHR11504">
    <property type="entry name" value="CYTOCHROME C OXIDASE POLYPEPTIDE VIA"/>
    <property type="match status" value="1"/>
</dbReference>
<dbReference type="SUPFAM" id="SSF81411">
    <property type="entry name" value="Mitochondrial cytochrome c oxidase subunit VIa"/>
    <property type="match status" value="1"/>
</dbReference>
<dbReference type="AlphaFoldDB" id="A0A643CAE2"/>
<proteinExistence type="inferred from homology"/>
<comment type="subcellular location">
    <subcellularLocation>
        <location evidence="1">Mitochondrion inner membrane</location>
        <topology evidence="1">Single-pass membrane protein</topology>
    </subcellularLocation>
</comment>
<dbReference type="PIRSF" id="PIRSF000277">
    <property type="entry name" value="COX6A1"/>
    <property type="match status" value="1"/>
</dbReference>
<keyword evidence="5" id="KW-0999">Mitochondrion inner membrane</keyword>
<keyword evidence="8" id="KW-0496">Mitochondrion</keyword>
<name>A0A643CAE2_BALPH</name>
<evidence type="ECO:0000256" key="7">
    <source>
        <dbReference type="ARBA" id="ARBA00022989"/>
    </source>
</evidence>
<feature type="compositionally biased region" description="Polar residues" evidence="12">
    <location>
        <begin position="18"/>
        <end position="33"/>
    </location>
</feature>
<dbReference type="Pfam" id="PF02046">
    <property type="entry name" value="COX6A"/>
    <property type="match status" value="1"/>
</dbReference>
<evidence type="ECO:0000256" key="5">
    <source>
        <dbReference type="ARBA" id="ARBA00022792"/>
    </source>
</evidence>
<comment type="subunit">
    <text evidence="10">Component of the cytochrome c oxidase (complex IV, CIV), a multisubunit enzyme composed of 14 subunits. The complex is composed of a catalytic core of 3 subunits MT-CO1, MT-CO2 and MT-CO3, encoded in the mitochondrial DNA, and 11 supernumerary subunits COX4I1 (or COX4I2), COX5A, COX5B, COX6A2 (or COX6A1), COX6B1 (or COX6B2), COX6C, COX7A1 (or COX7A2), COX7B, COX7C, COX8B and NDUFA4, which are encoded in the nuclear genome. The complex exists as a monomer or a dimer and forms supercomplexes (SCs) in the inner mitochondrial membrane with NADH-ubiquinone oxidoreductase (complex I, CI) and ubiquinol-cytochrome c oxidoreductase (cytochrome b-c1 complex, complex III, CIII), resulting in different assemblies (supercomplex SCI(1)III(2)IV(1) and megacomplex MCI(2)III(2)IV(2)).</text>
</comment>
<evidence type="ECO:0000256" key="11">
    <source>
        <dbReference type="RuleBase" id="RU004396"/>
    </source>
</evidence>
<evidence type="ECO:0000256" key="9">
    <source>
        <dbReference type="ARBA" id="ARBA00023136"/>
    </source>
</evidence>
<evidence type="ECO:0000256" key="8">
    <source>
        <dbReference type="ARBA" id="ARBA00023128"/>
    </source>
</evidence>
<dbReference type="GO" id="GO:0030234">
    <property type="term" value="F:enzyme regulator activity"/>
    <property type="evidence" value="ECO:0007669"/>
    <property type="project" value="TreeGrafter"/>
</dbReference>
<evidence type="ECO:0000313" key="13">
    <source>
        <dbReference type="EMBL" id="KAB0397110.1"/>
    </source>
</evidence>